<name>A0AAD5VKV9_9AGAR</name>
<dbReference type="Proteomes" id="UP001213000">
    <property type="component" value="Unassembled WGS sequence"/>
</dbReference>
<protein>
    <recommendedName>
        <fullName evidence="1">Tf2-1-like SH3-like domain-containing protein</fullName>
    </recommendedName>
</protein>
<dbReference type="AlphaFoldDB" id="A0AAD5VKV9"/>
<accession>A0AAD5VKV9</accession>
<dbReference type="EMBL" id="JANIEX010001051">
    <property type="protein sequence ID" value="KAJ3561133.1"/>
    <property type="molecule type" value="Genomic_DNA"/>
</dbReference>
<evidence type="ECO:0000313" key="2">
    <source>
        <dbReference type="EMBL" id="KAJ3561133.1"/>
    </source>
</evidence>
<dbReference type="Pfam" id="PF24626">
    <property type="entry name" value="SH3_Tf2-1"/>
    <property type="match status" value="1"/>
</dbReference>
<dbReference type="InterPro" id="IPR056924">
    <property type="entry name" value="SH3_Tf2-1"/>
</dbReference>
<comment type="caution">
    <text evidence="2">The sequence shown here is derived from an EMBL/GenBank/DDBJ whole genome shotgun (WGS) entry which is preliminary data.</text>
</comment>
<evidence type="ECO:0000313" key="3">
    <source>
        <dbReference type="Proteomes" id="UP001213000"/>
    </source>
</evidence>
<feature type="domain" description="Tf2-1-like SH3-like" evidence="1">
    <location>
        <begin position="76"/>
        <end position="134"/>
    </location>
</feature>
<evidence type="ECO:0000259" key="1">
    <source>
        <dbReference type="Pfam" id="PF24626"/>
    </source>
</evidence>
<gene>
    <name evidence="2" type="ORF">NP233_g10384</name>
</gene>
<reference evidence="2" key="1">
    <citation type="submission" date="2022-07" db="EMBL/GenBank/DDBJ databases">
        <title>Genome Sequence of Leucocoprinus birnbaumii.</title>
        <authorList>
            <person name="Buettner E."/>
        </authorList>
    </citation>
    <scope>NUCLEOTIDE SEQUENCE</scope>
    <source>
        <strain evidence="2">VT141</strain>
    </source>
</reference>
<keyword evidence="3" id="KW-1185">Reference proteome</keyword>
<sequence length="172" mass="19302">MCYYWCLPFFANKGYHPNITVHPECNIASAQAHEFAVNLQELHATLKSEISTAQQCYQCSADVCQIPAPDFEVSQQVLVKAQFFQTTQPSKKLLEKYLSLYKIIACPSTHSFTLHLPNSMHAVHPVFHVSMLKPSTPNPFPNCSEPALAPVVINREPGYKVSQIVDSKIDCH</sequence>
<organism evidence="2 3">
    <name type="scientific">Leucocoprinus birnbaumii</name>
    <dbReference type="NCBI Taxonomy" id="56174"/>
    <lineage>
        <taxon>Eukaryota</taxon>
        <taxon>Fungi</taxon>
        <taxon>Dikarya</taxon>
        <taxon>Basidiomycota</taxon>
        <taxon>Agaricomycotina</taxon>
        <taxon>Agaricomycetes</taxon>
        <taxon>Agaricomycetidae</taxon>
        <taxon>Agaricales</taxon>
        <taxon>Agaricineae</taxon>
        <taxon>Agaricaceae</taxon>
        <taxon>Leucocoprinus</taxon>
    </lineage>
</organism>
<proteinExistence type="predicted"/>